<proteinExistence type="predicted"/>
<reference evidence="2" key="1">
    <citation type="submission" date="2019-08" db="EMBL/GenBank/DDBJ databases">
        <authorList>
            <person name="Kucharzyk K."/>
            <person name="Murdoch R.W."/>
            <person name="Higgins S."/>
            <person name="Loffler F."/>
        </authorList>
    </citation>
    <scope>NUCLEOTIDE SEQUENCE</scope>
</reference>
<accession>A0A644YM41</accession>
<gene>
    <name evidence="2" type="ORF">SDC9_76232</name>
</gene>
<feature type="region of interest" description="Disordered" evidence="1">
    <location>
        <begin position="1"/>
        <end position="71"/>
    </location>
</feature>
<dbReference type="AlphaFoldDB" id="A0A644YM41"/>
<sequence length="161" mass="17433">MFPAIQAVDEDGALQRAHQQRDGVQHDQHTHPTVRRELRGEIGLPPAHLVGKPEGQKVGQQEVAGNRDERGHQTLAVAEQQVLGGKRSLPAHLRPALQADAQRPARLLAVGGLEGVGKVFADVERQRLRVHLLGAQAEPALATRGVLYQKAAEDLLHAHAC</sequence>
<name>A0A644YM41_9ZZZZ</name>
<dbReference type="EMBL" id="VSSQ01005581">
    <property type="protein sequence ID" value="MPM29692.1"/>
    <property type="molecule type" value="Genomic_DNA"/>
</dbReference>
<protein>
    <submittedName>
        <fullName evidence="2">Uncharacterized protein</fullName>
    </submittedName>
</protein>
<feature type="compositionally biased region" description="Basic and acidic residues" evidence="1">
    <location>
        <begin position="19"/>
        <end position="40"/>
    </location>
</feature>
<evidence type="ECO:0000256" key="1">
    <source>
        <dbReference type="SAM" id="MobiDB-lite"/>
    </source>
</evidence>
<organism evidence="2">
    <name type="scientific">bioreactor metagenome</name>
    <dbReference type="NCBI Taxonomy" id="1076179"/>
    <lineage>
        <taxon>unclassified sequences</taxon>
        <taxon>metagenomes</taxon>
        <taxon>ecological metagenomes</taxon>
    </lineage>
</organism>
<comment type="caution">
    <text evidence="2">The sequence shown here is derived from an EMBL/GenBank/DDBJ whole genome shotgun (WGS) entry which is preliminary data.</text>
</comment>
<evidence type="ECO:0000313" key="2">
    <source>
        <dbReference type="EMBL" id="MPM29692.1"/>
    </source>
</evidence>